<dbReference type="SUPFAM" id="SSF47781">
    <property type="entry name" value="RuvA domain 2-like"/>
    <property type="match status" value="1"/>
</dbReference>
<keyword evidence="2" id="KW-1185">Reference proteome</keyword>
<sequence>MSSLQSIHPPSQAVRGISFGQQYTREQQDQILRVLNNSSEKELRKLAIGPSSVMRILHHREENSGFSSMEHVGAIDGIRAQGLAKICEAILYGRKLQEKRLPDRGSSIIPPLTRERMEDVSDIVAIDVSPPYLTWAHLTRENSVLALERIKFLDDKIRPHLYLYYNAVQQVLSQLPAASLYVVEQKQQRSGAHHKAGGSSEIALGQLTVQAMLVALLSHGKPLQPQASVVSIKSSAITNIFDLNIGNERISGQETLKGLVGRWNADFPGEAEECLLQGDARQQGTLLRSASAGQGLLHAYGILREGRWIGKNDNLNVMALSNMCACI</sequence>
<evidence type="ECO:0008006" key="3">
    <source>
        <dbReference type="Google" id="ProtNLM"/>
    </source>
</evidence>
<dbReference type="OMA" id="LILRTHY"/>
<accession>A0A9J6G253</accession>
<proteinExistence type="predicted"/>
<evidence type="ECO:0000313" key="2">
    <source>
        <dbReference type="Proteomes" id="UP000821853"/>
    </source>
</evidence>
<reference evidence="1 2" key="1">
    <citation type="journal article" date="2020" name="Cell">
        <title>Large-Scale Comparative Analyses of Tick Genomes Elucidate Their Genetic Diversity and Vector Capacities.</title>
        <authorList>
            <consortium name="Tick Genome and Microbiome Consortium (TIGMIC)"/>
            <person name="Jia N."/>
            <person name="Wang J."/>
            <person name="Shi W."/>
            <person name="Du L."/>
            <person name="Sun Y."/>
            <person name="Zhan W."/>
            <person name="Jiang J.F."/>
            <person name="Wang Q."/>
            <person name="Zhang B."/>
            <person name="Ji P."/>
            <person name="Bell-Sakyi L."/>
            <person name="Cui X.M."/>
            <person name="Yuan T.T."/>
            <person name="Jiang B.G."/>
            <person name="Yang W.F."/>
            <person name="Lam T.T."/>
            <person name="Chang Q.C."/>
            <person name="Ding S.J."/>
            <person name="Wang X.J."/>
            <person name="Zhu J.G."/>
            <person name="Ruan X.D."/>
            <person name="Zhao L."/>
            <person name="Wei J.T."/>
            <person name="Ye R.Z."/>
            <person name="Que T.C."/>
            <person name="Du C.H."/>
            <person name="Zhou Y.H."/>
            <person name="Cheng J.X."/>
            <person name="Dai P.F."/>
            <person name="Guo W.B."/>
            <person name="Han X.H."/>
            <person name="Huang E.J."/>
            <person name="Li L.F."/>
            <person name="Wei W."/>
            <person name="Gao Y.C."/>
            <person name="Liu J.Z."/>
            <person name="Shao H.Z."/>
            <person name="Wang X."/>
            <person name="Wang C.C."/>
            <person name="Yang T.C."/>
            <person name="Huo Q.B."/>
            <person name="Li W."/>
            <person name="Chen H.Y."/>
            <person name="Chen S.E."/>
            <person name="Zhou L.G."/>
            <person name="Ni X.B."/>
            <person name="Tian J.H."/>
            <person name="Sheng Y."/>
            <person name="Liu T."/>
            <person name="Pan Y.S."/>
            <person name="Xia L.Y."/>
            <person name="Li J."/>
            <person name="Zhao F."/>
            <person name="Cao W.C."/>
        </authorList>
    </citation>
    <scope>NUCLEOTIDE SEQUENCE [LARGE SCALE GENOMIC DNA]</scope>
    <source>
        <strain evidence="1">HaeL-2018</strain>
    </source>
</reference>
<protein>
    <recommendedName>
        <fullName evidence="3">Transcription elongation factor, mitochondrial</fullName>
    </recommendedName>
</protein>
<dbReference type="GO" id="GO:0030337">
    <property type="term" value="F:DNA polymerase processivity factor activity"/>
    <property type="evidence" value="ECO:0007669"/>
    <property type="project" value="TreeGrafter"/>
</dbReference>
<dbReference type="EMBL" id="JABSTR010000005">
    <property type="protein sequence ID" value="KAH9369365.1"/>
    <property type="molecule type" value="Genomic_DNA"/>
</dbReference>
<name>A0A9J6G253_HAELO</name>
<dbReference type="GO" id="GO:0042645">
    <property type="term" value="C:mitochondrial nucleoid"/>
    <property type="evidence" value="ECO:0007669"/>
    <property type="project" value="TreeGrafter"/>
</dbReference>
<comment type="caution">
    <text evidence="1">The sequence shown here is derived from an EMBL/GenBank/DDBJ whole genome shotgun (WGS) entry which is preliminary data.</text>
</comment>
<organism evidence="1 2">
    <name type="scientific">Haemaphysalis longicornis</name>
    <name type="common">Bush tick</name>
    <dbReference type="NCBI Taxonomy" id="44386"/>
    <lineage>
        <taxon>Eukaryota</taxon>
        <taxon>Metazoa</taxon>
        <taxon>Ecdysozoa</taxon>
        <taxon>Arthropoda</taxon>
        <taxon>Chelicerata</taxon>
        <taxon>Arachnida</taxon>
        <taxon>Acari</taxon>
        <taxon>Parasitiformes</taxon>
        <taxon>Ixodida</taxon>
        <taxon>Ixodoidea</taxon>
        <taxon>Ixodidae</taxon>
        <taxon>Haemaphysalinae</taxon>
        <taxon>Haemaphysalis</taxon>
    </lineage>
</organism>
<dbReference type="VEuPathDB" id="VectorBase:HLOH_065055"/>
<dbReference type="PANTHER" id="PTHR21053">
    <property type="entry name" value="TRANSCRIPTION ELONGATION FACTOR, MITOCHONDRIAL"/>
    <property type="match status" value="1"/>
</dbReference>
<evidence type="ECO:0000313" key="1">
    <source>
        <dbReference type="EMBL" id="KAH9369365.1"/>
    </source>
</evidence>
<dbReference type="PANTHER" id="PTHR21053:SF2">
    <property type="entry name" value="TRANSCRIPTION ELONGATION FACTOR, MITOCHONDRIAL"/>
    <property type="match status" value="1"/>
</dbReference>
<dbReference type="OrthoDB" id="5949570at2759"/>
<dbReference type="InterPro" id="IPR039150">
    <property type="entry name" value="TEFM"/>
</dbReference>
<dbReference type="Gene3D" id="1.10.150.280">
    <property type="entry name" value="AF1531-like domain"/>
    <property type="match status" value="1"/>
</dbReference>
<dbReference type="AlphaFoldDB" id="A0A9J6G253"/>
<dbReference type="GO" id="GO:0006392">
    <property type="term" value="P:transcription elongation by mitochondrial RNA polymerase"/>
    <property type="evidence" value="ECO:0007669"/>
    <property type="project" value="InterPro"/>
</dbReference>
<dbReference type="InterPro" id="IPR010994">
    <property type="entry name" value="RuvA_2-like"/>
</dbReference>
<gene>
    <name evidence="1" type="ORF">HPB48_022456</name>
</gene>
<dbReference type="Proteomes" id="UP000821853">
    <property type="component" value="Chromosome 3"/>
</dbReference>